<evidence type="ECO:0000259" key="1">
    <source>
        <dbReference type="Pfam" id="PF01636"/>
    </source>
</evidence>
<dbReference type="CDD" id="cd05120">
    <property type="entry name" value="APH_ChoK_like"/>
    <property type="match status" value="1"/>
</dbReference>
<dbReference type="EMBL" id="WJXW01000015">
    <property type="protein sequence ID" value="KAF9729898.1"/>
    <property type="molecule type" value="Genomic_DNA"/>
</dbReference>
<dbReference type="PANTHER" id="PTHR21310">
    <property type="entry name" value="AMINOGLYCOSIDE PHOSPHOTRANSFERASE-RELATED-RELATED"/>
    <property type="match status" value="1"/>
</dbReference>
<evidence type="ECO:0000313" key="2">
    <source>
        <dbReference type="EMBL" id="KAF9729898.1"/>
    </source>
</evidence>
<dbReference type="Gene3D" id="3.90.1200.10">
    <property type="match status" value="1"/>
</dbReference>
<dbReference type="InterPro" id="IPR002575">
    <property type="entry name" value="Aminoglycoside_PTrfase"/>
</dbReference>
<dbReference type="AlphaFoldDB" id="A0A9P6G7G1"/>
<comment type="caution">
    <text evidence="2">The sequence shown here is derived from an EMBL/GenBank/DDBJ whole genome shotgun (WGS) entry which is preliminary data.</text>
</comment>
<dbReference type="EMBL" id="WJXW01000015">
    <property type="protein sequence ID" value="KAF9729913.1"/>
    <property type="molecule type" value="Genomic_DNA"/>
</dbReference>
<evidence type="ECO:0000313" key="3">
    <source>
        <dbReference type="EMBL" id="KAF9729913.1"/>
    </source>
</evidence>
<organism evidence="2 4">
    <name type="scientific">Paraphaeosphaeria minitans</name>
    <dbReference type="NCBI Taxonomy" id="565426"/>
    <lineage>
        <taxon>Eukaryota</taxon>
        <taxon>Fungi</taxon>
        <taxon>Dikarya</taxon>
        <taxon>Ascomycota</taxon>
        <taxon>Pezizomycotina</taxon>
        <taxon>Dothideomycetes</taxon>
        <taxon>Pleosporomycetidae</taxon>
        <taxon>Pleosporales</taxon>
        <taxon>Massarineae</taxon>
        <taxon>Didymosphaeriaceae</taxon>
        <taxon>Paraphaeosphaeria</taxon>
    </lineage>
</organism>
<reference evidence="2" key="1">
    <citation type="journal article" date="2020" name="Mol. Plant Microbe Interact.">
        <title>Genome Sequence of the Biocontrol Agent Coniothyrium minitans strain Conio (IMI 134523).</title>
        <authorList>
            <person name="Patel D."/>
            <person name="Shittu T.A."/>
            <person name="Baroncelli R."/>
            <person name="Muthumeenakshi S."/>
            <person name="Osborne T.H."/>
            <person name="Janganan T.K."/>
            <person name="Sreenivasaprasad S."/>
        </authorList>
    </citation>
    <scope>NUCLEOTIDE SEQUENCE</scope>
    <source>
        <strain evidence="2">Conio</strain>
    </source>
</reference>
<protein>
    <recommendedName>
        <fullName evidence="1">Aminoglycoside phosphotransferase domain-containing protein</fullName>
    </recommendedName>
</protein>
<dbReference type="OrthoDB" id="5404599at2759"/>
<dbReference type="SUPFAM" id="SSF56112">
    <property type="entry name" value="Protein kinase-like (PK-like)"/>
    <property type="match status" value="1"/>
</dbReference>
<name>A0A9P6G7G1_9PLEO</name>
<feature type="domain" description="Aminoglycoside phosphotransferase" evidence="1">
    <location>
        <begin position="93"/>
        <end position="259"/>
    </location>
</feature>
<dbReference type="InterPro" id="IPR051678">
    <property type="entry name" value="AGP_Transferase"/>
</dbReference>
<accession>A0A9P6G7G1</accession>
<dbReference type="Proteomes" id="UP000756921">
    <property type="component" value="Unassembled WGS sequence"/>
</dbReference>
<sequence>MDPPIEDSIVLAKPNCWLLGSSYACELVDNVPNDAMASWNAGGDTYCIRKASTNYRDSVLGNSESNRVHHAGTSAAVWNIGGTFVKVKAWRDGMQLEVDTIQFVNRISSIPVPEIVFSWVDVEWNRSFLILKAIEGRTLGQAWVSLSVDQRLRNAGTVAQFCKTLALSTSRMLMTANGNGVLEPYLTAFPPDSEPSWKPQTLGPYTSDQLRSYLSESSVFDEHISSFKFYHADLGPSNIIVDEDGSIIGIIDWESAAFYPTFWLGTKPLVSAGFYVHGPERRAWAILLANALEREGLASNMEAYEAWRKAIGRSS</sequence>
<keyword evidence="4" id="KW-1185">Reference proteome</keyword>
<dbReference type="PANTHER" id="PTHR21310:SF58">
    <property type="entry name" value="AMINOGLYCOSIDE PHOSPHOTRANSFERASE DOMAIN-CONTAINING PROTEIN"/>
    <property type="match status" value="1"/>
</dbReference>
<evidence type="ECO:0000313" key="4">
    <source>
        <dbReference type="Proteomes" id="UP000756921"/>
    </source>
</evidence>
<proteinExistence type="predicted"/>
<dbReference type="Pfam" id="PF01636">
    <property type="entry name" value="APH"/>
    <property type="match status" value="1"/>
</dbReference>
<gene>
    <name evidence="2" type="ORF">PMIN01_11831</name>
    <name evidence="3" type="ORF">PMIN01_11846</name>
</gene>
<dbReference type="InterPro" id="IPR011009">
    <property type="entry name" value="Kinase-like_dom_sf"/>
</dbReference>